<dbReference type="GO" id="GO:0006886">
    <property type="term" value="P:intracellular protein transport"/>
    <property type="evidence" value="ECO:0007669"/>
    <property type="project" value="UniProtKB-UniRule"/>
</dbReference>
<keyword evidence="5" id="KW-0053">Apoptosis</keyword>
<evidence type="ECO:0000256" key="5">
    <source>
        <dbReference type="ARBA" id="ARBA00022703"/>
    </source>
</evidence>
<keyword evidence="7 12" id="KW-0931">ER-Golgi transport</keyword>
<dbReference type="Pfam" id="PF18035">
    <property type="entry name" value="Bap31_Bap29_C"/>
    <property type="match status" value="1"/>
</dbReference>
<sequence length="244" mass="28457">MMTFQWTAVASFLYGEVAVLLILCIPFISPLRWRKIFRFQLWSKVSPYWNKAFLSIIVVLIVLFLDAAREVRKYSASNLTDKNAKLYPSSYDLIHMKLFRSQRNLYISGFSLFFWLVLRRVVSLIMELASEIEGNGAMQTQVENANEAAKKYMEENEQLHKTINNAKMDEGKWALKADNEKLKTEVENLKEELKRMTDALSKSQKDASALKKQCDGLTREYDHLLREHEKLQNTTDGMQNKKDE</sequence>
<dbReference type="InterPro" id="IPR041672">
    <property type="entry name" value="Bap31/Bap29_C"/>
</dbReference>
<feature type="domain" description="BAP29/BAP31 transmembrane" evidence="14">
    <location>
        <begin position="2"/>
        <end position="131"/>
    </location>
</feature>
<dbReference type="GO" id="GO:0006915">
    <property type="term" value="P:apoptotic process"/>
    <property type="evidence" value="ECO:0007669"/>
    <property type="project" value="UniProtKB-KW"/>
</dbReference>
<evidence type="ECO:0000259" key="15">
    <source>
        <dbReference type="Pfam" id="PF18035"/>
    </source>
</evidence>
<evidence type="ECO:0000313" key="16">
    <source>
        <dbReference type="Proteomes" id="UP000186698"/>
    </source>
</evidence>
<dbReference type="AGR" id="Xenbase:XB-GENE-17342339"/>
<evidence type="ECO:0000256" key="2">
    <source>
        <dbReference type="ARBA" id="ARBA00007956"/>
    </source>
</evidence>
<dbReference type="Pfam" id="PF05529">
    <property type="entry name" value="Bap31"/>
    <property type="match status" value="1"/>
</dbReference>
<evidence type="ECO:0000313" key="18">
    <source>
        <dbReference type="Xenbase" id="XB-GENE-17342339"/>
    </source>
</evidence>
<evidence type="ECO:0000256" key="11">
    <source>
        <dbReference type="ARBA" id="ARBA00023136"/>
    </source>
</evidence>
<feature type="transmembrane region" description="Helical" evidence="12">
    <location>
        <begin position="48"/>
        <end position="65"/>
    </location>
</feature>
<evidence type="ECO:0000256" key="12">
    <source>
        <dbReference type="RuleBase" id="RU367026"/>
    </source>
</evidence>
<gene>
    <name evidence="17 18" type="primary">bcap29.S</name>
</gene>
<evidence type="ECO:0000256" key="6">
    <source>
        <dbReference type="ARBA" id="ARBA00022824"/>
    </source>
</evidence>
<reference evidence="16" key="1">
    <citation type="submission" date="2024-06" db="UniProtKB">
        <authorList>
            <consortium name="RefSeq"/>
        </authorList>
    </citation>
    <scope>NUCLEOTIDE SEQUENCE [LARGE SCALE GENOMIC DNA]</scope>
    <source>
        <strain evidence="16">J_2021</strain>
    </source>
</reference>
<evidence type="ECO:0000256" key="10">
    <source>
        <dbReference type="ARBA" id="ARBA00023054"/>
    </source>
</evidence>
<keyword evidence="6 12" id="KW-0256">Endoplasmic reticulum</keyword>
<dbReference type="OMA" id="MTIYYTT"/>
<organism evidence="16 17">
    <name type="scientific">Xenopus laevis</name>
    <name type="common">African clawed frog</name>
    <dbReference type="NCBI Taxonomy" id="8355"/>
    <lineage>
        <taxon>Eukaryota</taxon>
        <taxon>Metazoa</taxon>
        <taxon>Chordata</taxon>
        <taxon>Craniata</taxon>
        <taxon>Vertebrata</taxon>
        <taxon>Euteleostomi</taxon>
        <taxon>Amphibia</taxon>
        <taxon>Batrachia</taxon>
        <taxon>Anura</taxon>
        <taxon>Pipoidea</taxon>
        <taxon>Pipidae</taxon>
        <taxon>Xenopodinae</taxon>
        <taxon>Xenopus</taxon>
        <taxon>Xenopus</taxon>
    </lineage>
</organism>
<name>A0A1L8GU26_XENLA</name>
<keyword evidence="10" id="KW-0175">Coiled coil</keyword>
<dbReference type="GO" id="GO:0070973">
    <property type="term" value="P:protein localization to endoplasmic reticulum exit site"/>
    <property type="evidence" value="ECO:0000318"/>
    <property type="project" value="GO_Central"/>
</dbReference>
<keyword evidence="3 12" id="KW-0813">Transport</keyword>
<evidence type="ECO:0000256" key="4">
    <source>
        <dbReference type="ARBA" id="ARBA00022692"/>
    </source>
</evidence>
<feature type="domain" description="Bap31/Bap29 cytoplasmic coiled-coil" evidence="15">
    <location>
        <begin position="184"/>
        <end position="244"/>
    </location>
</feature>
<evidence type="ECO:0000256" key="9">
    <source>
        <dbReference type="ARBA" id="ARBA00022989"/>
    </source>
</evidence>
<feature type="region of interest" description="Disordered" evidence="13">
    <location>
        <begin position="225"/>
        <end position="244"/>
    </location>
</feature>
<evidence type="ECO:0000259" key="14">
    <source>
        <dbReference type="Pfam" id="PF05529"/>
    </source>
</evidence>
<dbReference type="AlphaFoldDB" id="A0A1L8GU26"/>
<evidence type="ECO:0000313" key="17">
    <source>
        <dbReference type="RefSeq" id="XP_018109728.1"/>
    </source>
</evidence>
<dbReference type="Bgee" id="443848">
    <property type="expression patterns" value="Expressed in muscle tissue and 19 other cell types or tissues"/>
</dbReference>
<comment type="subcellular location">
    <subcellularLocation>
        <location evidence="1 12">Endoplasmic reticulum membrane</location>
        <topology evidence="1 12">Multi-pass membrane protein</topology>
    </subcellularLocation>
</comment>
<evidence type="ECO:0000256" key="13">
    <source>
        <dbReference type="SAM" id="MobiDB-lite"/>
    </source>
</evidence>
<dbReference type="FunFam" id="1.20.5.110:FF:000011">
    <property type="entry name" value="B-cell receptor-associated protein 29"/>
    <property type="match status" value="1"/>
</dbReference>
<reference evidence="17" key="2">
    <citation type="submission" date="2025-08" db="UniProtKB">
        <authorList>
            <consortium name="RefSeq"/>
        </authorList>
    </citation>
    <scope>IDENTIFICATION</scope>
    <source>
        <strain evidence="17">J_2021</strain>
        <tissue evidence="17">Erythrocytes</tissue>
    </source>
</reference>
<keyword evidence="4 12" id="KW-0812">Transmembrane</keyword>
<dbReference type="GO" id="GO:0005789">
    <property type="term" value="C:endoplasmic reticulum membrane"/>
    <property type="evidence" value="ECO:0000318"/>
    <property type="project" value="GO_Central"/>
</dbReference>
<evidence type="ECO:0000256" key="1">
    <source>
        <dbReference type="ARBA" id="ARBA00004477"/>
    </source>
</evidence>
<dbReference type="Gene3D" id="1.20.5.110">
    <property type="match status" value="1"/>
</dbReference>
<evidence type="ECO:0000256" key="8">
    <source>
        <dbReference type="ARBA" id="ARBA00022927"/>
    </source>
</evidence>
<evidence type="ECO:0000256" key="3">
    <source>
        <dbReference type="ARBA" id="ARBA00022448"/>
    </source>
</evidence>
<dbReference type="InterPro" id="IPR008417">
    <property type="entry name" value="BAP29/BAP31"/>
</dbReference>
<dbReference type="PaxDb" id="8355-A0A1L8GU26"/>
<proteinExistence type="inferred from homology"/>
<feature type="transmembrane region" description="Helical" evidence="12">
    <location>
        <begin position="105"/>
        <end position="122"/>
    </location>
</feature>
<feature type="transmembrane region" description="Helical" evidence="12">
    <location>
        <begin position="6"/>
        <end position="28"/>
    </location>
</feature>
<keyword evidence="17" id="KW-0675">Receptor</keyword>
<dbReference type="Xenbase" id="XB-GENE-17342339">
    <property type="gene designation" value="bcap29.S"/>
</dbReference>
<dbReference type="CTD" id="443848"/>
<keyword evidence="8 12" id="KW-0653">Protein transport</keyword>
<dbReference type="RefSeq" id="XP_018109728.1">
    <property type="nucleotide sequence ID" value="XM_018254239.2"/>
</dbReference>
<dbReference type="PANTHER" id="PTHR12701:SF5">
    <property type="entry name" value="B-CELL RECEPTOR-ASSOCIATED PROTEIN 29"/>
    <property type="match status" value="1"/>
</dbReference>
<keyword evidence="11 12" id="KW-0472">Membrane</keyword>
<dbReference type="InterPro" id="IPR040463">
    <property type="entry name" value="BAP29/BAP31_N"/>
</dbReference>
<comment type="function">
    <text evidence="12">May play a role in anterograde transport of membrane proteins from the endoplasmic reticulum to the Golgi.</text>
</comment>
<dbReference type="Proteomes" id="UP000186698">
    <property type="component" value="Chromosome 3S"/>
</dbReference>
<dbReference type="OrthoDB" id="435607at2759"/>
<dbReference type="PANTHER" id="PTHR12701">
    <property type="entry name" value="BCR-ASSOCIATED PROTEIN, BAP"/>
    <property type="match status" value="1"/>
</dbReference>
<dbReference type="GeneID" id="443848"/>
<keyword evidence="9 12" id="KW-1133">Transmembrane helix</keyword>
<comment type="similarity">
    <text evidence="2 12">Belongs to the BCAP29/BCAP31 family.</text>
</comment>
<protein>
    <recommendedName>
        <fullName evidence="12">Endoplasmic reticulum transmembrane protein</fullName>
    </recommendedName>
</protein>
<accession>A0A1L8GU26</accession>
<dbReference type="STRING" id="8355.A0A1L8GU26"/>
<evidence type="ECO:0000256" key="7">
    <source>
        <dbReference type="ARBA" id="ARBA00022892"/>
    </source>
</evidence>
<keyword evidence="16" id="KW-1185">Reference proteome</keyword>
<dbReference type="GO" id="GO:0006888">
    <property type="term" value="P:endoplasmic reticulum to Golgi vesicle-mediated transport"/>
    <property type="evidence" value="ECO:0000318"/>
    <property type="project" value="GO_Central"/>
</dbReference>